<dbReference type="RefSeq" id="WP_203923087.1">
    <property type="nucleotide sequence ID" value="NZ_BONZ01000083.1"/>
</dbReference>
<name>A0A8J3R0J2_9ACTN</name>
<dbReference type="Pfam" id="PF13578">
    <property type="entry name" value="Methyltransf_24"/>
    <property type="match status" value="1"/>
</dbReference>
<protein>
    <recommendedName>
        <fullName evidence="3">Methyltransferase family protein</fullName>
    </recommendedName>
</protein>
<evidence type="ECO:0008006" key="3">
    <source>
        <dbReference type="Google" id="ProtNLM"/>
    </source>
</evidence>
<sequence length="218" mass="24318">MTEQDTQGERLATVDRVWADPPAVHFSDPVYGLVPPNGVWRTDRGCYEFLAEHCRPGLRTLETGLGISTALFTMWGCEHTSVVPWGIEAERLREYFDRHGIDDKLLEVHVGYSHEVLPALPATPLDVVLIDGGHGFPMAALDWFYAGGRLVAGGVLVLDDLHLPSVTAGLLDFLTHDPRWTPLAQTRKWAAWRRESSGPLAEEWTAQPFFSPHTPRKA</sequence>
<accession>A0A8J3R0J2</accession>
<dbReference type="AlphaFoldDB" id="A0A8J3R0J2"/>
<dbReference type="EMBL" id="BONZ01000083">
    <property type="protein sequence ID" value="GIH19634.1"/>
    <property type="molecule type" value="Genomic_DNA"/>
</dbReference>
<reference evidence="1" key="1">
    <citation type="submission" date="2021-01" db="EMBL/GenBank/DDBJ databases">
        <title>Whole genome shotgun sequence of Rugosimonospora africana NBRC 104875.</title>
        <authorList>
            <person name="Komaki H."/>
            <person name="Tamura T."/>
        </authorList>
    </citation>
    <scope>NUCLEOTIDE SEQUENCE</scope>
    <source>
        <strain evidence="1">NBRC 104875</strain>
    </source>
</reference>
<organism evidence="1 2">
    <name type="scientific">Rugosimonospora africana</name>
    <dbReference type="NCBI Taxonomy" id="556532"/>
    <lineage>
        <taxon>Bacteria</taxon>
        <taxon>Bacillati</taxon>
        <taxon>Actinomycetota</taxon>
        <taxon>Actinomycetes</taxon>
        <taxon>Micromonosporales</taxon>
        <taxon>Micromonosporaceae</taxon>
        <taxon>Rugosimonospora</taxon>
    </lineage>
</organism>
<dbReference type="Gene3D" id="3.40.50.150">
    <property type="entry name" value="Vaccinia Virus protein VP39"/>
    <property type="match status" value="1"/>
</dbReference>
<evidence type="ECO:0000313" key="1">
    <source>
        <dbReference type="EMBL" id="GIH19634.1"/>
    </source>
</evidence>
<keyword evidence="2" id="KW-1185">Reference proteome</keyword>
<dbReference type="InterPro" id="IPR029063">
    <property type="entry name" value="SAM-dependent_MTases_sf"/>
</dbReference>
<dbReference type="Proteomes" id="UP000642748">
    <property type="component" value="Unassembled WGS sequence"/>
</dbReference>
<proteinExistence type="predicted"/>
<evidence type="ECO:0000313" key="2">
    <source>
        <dbReference type="Proteomes" id="UP000642748"/>
    </source>
</evidence>
<dbReference type="SUPFAM" id="SSF53335">
    <property type="entry name" value="S-adenosyl-L-methionine-dependent methyltransferases"/>
    <property type="match status" value="1"/>
</dbReference>
<comment type="caution">
    <text evidence="1">The sequence shown here is derived from an EMBL/GenBank/DDBJ whole genome shotgun (WGS) entry which is preliminary data.</text>
</comment>
<gene>
    <name evidence="1" type="ORF">Raf01_78060</name>
</gene>